<dbReference type="KEGG" id="aoce:111585656"/>
<feature type="region of interest" description="Disordered" evidence="1">
    <location>
        <begin position="304"/>
        <end position="386"/>
    </location>
</feature>
<feature type="compositionally biased region" description="Acidic residues" evidence="1">
    <location>
        <begin position="318"/>
        <end position="328"/>
    </location>
</feature>
<feature type="compositionally biased region" description="Acidic residues" evidence="1">
    <location>
        <begin position="18"/>
        <end position="32"/>
    </location>
</feature>
<evidence type="ECO:0000256" key="1">
    <source>
        <dbReference type="SAM" id="MobiDB-lite"/>
    </source>
</evidence>
<dbReference type="GeneTree" id="ENSGT00940000177700"/>
<dbReference type="RefSeq" id="XP_054874829.1">
    <property type="nucleotide sequence ID" value="XM_055018854.1"/>
</dbReference>
<feature type="domain" description="Aftiphilin clathrin-binding box" evidence="2">
    <location>
        <begin position="541"/>
        <end position="604"/>
    </location>
</feature>
<evidence type="ECO:0000259" key="2">
    <source>
        <dbReference type="Pfam" id="PF15045"/>
    </source>
</evidence>
<dbReference type="RefSeq" id="XP_023150972.1">
    <property type="nucleotide sequence ID" value="XM_023295204.3"/>
</dbReference>
<feature type="region of interest" description="Disordered" evidence="1">
    <location>
        <begin position="409"/>
        <end position="473"/>
    </location>
</feature>
<feature type="compositionally biased region" description="Polar residues" evidence="1">
    <location>
        <begin position="59"/>
        <end position="81"/>
    </location>
</feature>
<evidence type="ECO:0000313" key="4">
    <source>
        <dbReference type="Proteomes" id="UP001501940"/>
    </source>
</evidence>
<dbReference type="InterPro" id="IPR046359">
    <property type="entry name" value="Aftin-like"/>
</dbReference>
<feature type="compositionally biased region" description="Basic and acidic residues" evidence="1">
    <location>
        <begin position="427"/>
        <end position="437"/>
    </location>
</feature>
<dbReference type="GO" id="GO:0030276">
    <property type="term" value="F:clathrin binding"/>
    <property type="evidence" value="ECO:0007669"/>
    <property type="project" value="InterPro"/>
</dbReference>
<dbReference type="OrthoDB" id="5917212at2759"/>
<dbReference type="GeneID" id="111585656"/>
<feature type="compositionally biased region" description="Basic and acidic residues" evidence="1">
    <location>
        <begin position="343"/>
        <end position="356"/>
    </location>
</feature>
<feature type="region of interest" description="Disordered" evidence="1">
    <location>
        <begin position="1"/>
        <end position="95"/>
    </location>
</feature>
<dbReference type="AlphaFoldDB" id="A0A3Q1AZR1"/>
<dbReference type="OMA" id="MEPDIIP"/>
<dbReference type="GO" id="GO:0030121">
    <property type="term" value="C:AP-1 adaptor complex"/>
    <property type="evidence" value="ECO:0007669"/>
    <property type="project" value="TreeGrafter"/>
</dbReference>
<dbReference type="PANTHER" id="PTHR16156:SF7">
    <property type="entry name" value="CLATHRIN BINDING BOX OF AFTIPHILIN CONTAINING 1"/>
    <property type="match status" value="1"/>
</dbReference>
<name>A0A3Q1AZR1_AMPOC</name>
<feature type="region of interest" description="Disordered" evidence="1">
    <location>
        <begin position="187"/>
        <end position="250"/>
    </location>
</feature>
<reference evidence="3 4" key="1">
    <citation type="submission" date="2022-01" db="EMBL/GenBank/DDBJ databases">
        <title>A chromosome-scale genome assembly of the false clownfish, Amphiprion ocellaris.</title>
        <authorList>
            <person name="Ryu T."/>
        </authorList>
    </citation>
    <scope>NUCLEOTIDE SEQUENCE [LARGE SCALE GENOMIC DNA]</scope>
</reference>
<dbReference type="InterPro" id="IPR029205">
    <property type="entry name" value="Clathrin-bd"/>
</dbReference>
<feature type="compositionally biased region" description="Acidic residues" evidence="1">
    <location>
        <begin position="453"/>
        <end position="462"/>
    </location>
</feature>
<organism evidence="3 4">
    <name type="scientific">Amphiprion ocellaris</name>
    <name type="common">Clown anemonefish</name>
    <dbReference type="NCBI Taxonomy" id="80972"/>
    <lineage>
        <taxon>Eukaryota</taxon>
        <taxon>Metazoa</taxon>
        <taxon>Chordata</taxon>
        <taxon>Craniata</taxon>
        <taxon>Vertebrata</taxon>
        <taxon>Euteleostomi</taxon>
        <taxon>Actinopterygii</taxon>
        <taxon>Neopterygii</taxon>
        <taxon>Teleostei</taxon>
        <taxon>Neoteleostei</taxon>
        <taxon>Acanthomorphata</taxon>
        <taxon>Ovalentaria</taxon>
        <taxon>Pomacentridae</taxon>
        <taxon>Amphiprion</taxon>
    </lineage>
</organism>
<dbReference type="Ensembl" id="ENSAOCT00000003929.2">
    <property type="protein sequence ID" value="ENSAOCP00000006808.1"/>
    <property type="gene ID" value="ENSAOCG00000010490.2"/>
</dbReference>
<feature type="region of interest" description="Disordered" evidence="1">
    <location>
        <begin position="609"/>
        <end position="667"/>
    </location>
</feature>
<feature type="compositionally biased region" description="Basic and acidic residues" evidence="1">
    <location>
        <begin position="201"/>
        <end position="220"/>
    </location>
</feature>
<reference evidence="3" key="3">
    <citation type="submission" date="2025-09" db="UniProtKB">
        <authorList>
            <consortium name="Ensembl"/>
        </authorList>
    </citation>
    <scope>IDENTIFICATION</scope>
</reference>
<feature type="compositionally biased region" description="Polar residues" evidence="1">
    <location>
        <begin position="357"/>
        <end position="376"/>
    </location>
</feature>
<dbReference type="Proteomes" id="UP001501940">
    <property type="component" value="Chromosome 16"/>
</dbReference>
<evidence type="ECO:0000313" key="3">
    <source>
        <dbReference type="Ensembl" id="ENSAOCP00000006808.1"/>
    </source>
</evidence>
<reference evidence="3" key="2">
    <citation type="submission" date="2025-08" db="UniProtKB">
        <authorList>
            <consortium name="Ensembl"/>
        </authorList>
    </citation>
    <scope>IDENTIFICATION</scope>
</reference>
<proteinExistence type="predicted"/>
<accession>A0A3Q1AZR1</accession>
<dbReference type="STRING" id="80972.ENSAOCP00000006808"/>
<keyword evidence="4" id="KW-1185">Reference proteome</keyword>
<feature type="compositionally biased region" description="Polar residues" evidence="1">
    <location>
        <begin position="628"/>
        <end position="655"/>
    </location>
</feature>
<dbReference type="PANTHER" id="PTHR16156">
    <property type="entry name" value="AFTIPHILIN A-RELATED"/>
    <property type="match status" value="1"/>
</dbReference>
<dbReference type="Pfam" id="PF15045">
    <property type="entry name" value="Clathrin_bdg"/>
    <property type="match status" value="1"/>
</dbReference>
<feature type="compositionally biased region" description="Acidic residues" evidence="1">
    <location>
        <begin position="231"/>
        <end position="240"/>
    </location>
</feature>
<dbReference type="GO" id="GO:0032588">
    <property type="term" value="C:trans-Golgi network membrane"/>
    <property type="evidence" value="ECO:0007669"/>
    <property type="project" value="InterPro"/>
</dbReference>
<protein>
    <recommendedName>
        <fullName evidence="2">Aftiphilin clathrin-binding box domain-containing protein</fullName>
    </recommendedName>
</protein>
<sequence length="667" mass="71941">MEPDVVPLHSSSPPPLGDDGDGELGTEDDEFGDFGGFSCSPLGSAEATEPPPPSLKPATHQTTCSFNQTVEQSQPTSTVNLESDRSQTDMEGQDCNATSSLHLTNGFTERHHDSGAHSAAIVGACSAEEETGFADFTVFTDQAAHPWCCGFSPMASSEQWDGRAGGTNLSLGGQICSSGQDVVMESEPRSHCAHKANKNVKNCENRDAARAQPSQDHHQPQDAATALDFPSGEEELDESGDAERERRFGLNSLQISEVEMEEEAESKDHSVSSVLQRLGMYESASEDLASFGDDLSFEGVSADLEPNVSSLDQTDWDRTDDEDEELELSDSFVDSRTGNLSHPESERGFHHCDQHATQETCATSNQSQPGVHTEGSSADGGSEHHRDQEIVQTADAGVQILGNLPPSDSFADFCSAPTQDDGQSWAEFKDQSTRVEGKAWPQIREPVSRLQIDEDTEEDQDGEGQHGGSRRNSCQASLSCRVQQLLQTSFPEVMVSAVEGEEELLGLGALLQARHLSEEEEAAPELSGALWIHEEMLSPHRDVHSAVGLQFQWGGSHTNRTLLRCLGVDTRNIVFIGTKKQPVTVPAFASGLGMLEPTKDSVLTVGCPGHSAVSAQAPPGRRDIPDPSTHSVQEELPSSQLDWSSRGLSSSQDGTSPRRAPHFWGRK</sequence>